<evidence type="ECO:0000256" key="2">
    <source>
        <dbReference type="ARBA" id="ARBA00022448"/>
    </source>
</evidence>
<dbReference type="Pfam" id="PF07715">
    <property type="entry name" value="Plug"/>
    <property type="match status" value="1"/>
</dbReference>
<keyword evidence="6" id="KW-0732">Signal</keyword>
<organism evidence="13 14">
    <name type="scientific">Autumnicola musiva</name>
    <dbReference type="NCBI Taxonomy" id="3075589"/>
    <lineage>
        <taxon>Bacteria</taxon>
        <taxon>Pseudomonadati</taxon>
        <taxon>Bacteroidota</taxon>
        <taxon>Flavobacteriia</taxon>
        <taxon>Flavobacteriales</taxon>
        <taxon>Flavobacteriaceae</taxon>
        <taxon>Autumnicola</taxon>
    </lineage>
</organism>
<keyword evidence="14" id="KW-1185">Reference proteome</keyword>
<evidence type="ECO:0000256" key="9">
    <source>
        <dbReference type="ARBA" id="ARBA00023136"/>
    </source>
</evidence>
<keyword evidence="4" id="KW-0410">Iron transport</keyword>
<keyword evidence="13" id="KW-0675">Receptor</keyword>
<reference evidence="13 14" key="1">
    <citation type="submission" date="2023-09" db="EMBL/GenBank/DDBJ databases">
        <authorList>
            <person name="Rey-Velasco X."/>
        </authorList>
    </citation>
    <scope>NUCLEOTIDE SEQUENCE [LARGE SCALE GENOMIC DNA]</scope>
    <source>
        <strain evidence="13 14">F117</strain>
    </source>
</reference>
<comment type="subcellular location">
    <subcellularLocation>
        <location evidence="1 11">Cell outer membrane</location>
        <topology evidence="1 11">Multi-pass membrane protein</topology>
    </subcellularLocation>
</comment>
<evidence type="ECO:0000256" key="10">
    <source>
        <dbReference type="ARBA" id="ARBA00023237"/>
    </source>
</evidence>
<keyword evidence="7" id="KW-0408">Iron</keyword>
<dbReference type="InterPro" id="IPR037066">
    <property type="entry name" value="Plug_dom_sf"/>
</dbReference>
<keyword evidence="8" id="KW-0406">Ion transport</keyword>
<comment type="similarity">
    <text evidence="11">Belongs to the TonB-dependent receptor family.</text>
</comment>
<dbReference type="Proteomes" id="UP001262582">
    <property type="component" value="Unassembled WGS sequence"/>
</dbReference>
<evidence type="ECO:0000256" key="8">
    <source>
        <dbReference type="ARBA" id="ARBA00023065"/>
    </source>
</evidence>
<evidence type="ECO:0000256" key="3">
    <source>
        <dbReference type="ARBA" id="ARBA00022452"/>
    </source>
</evidence>
<dbReference type="InterPro" id="IPR012910">
    <property type="entry name" value="Plug_dom"/>
</dbReference>
<accession>A0ABU3DBB5</accession>
<keyword evidence="10 11" id="KW-0998">Cell outer membrane</keyword>
<dbReference type="SUPFAM" id="SSF56935">
    <property type="entry name" value="Porins"/>
    <property type="match status" value="1"/>
</dbReference>
<feature type="domain" description="TonB-dependent receptor plug" evidence="12">
    <location>
        <begin position="38"/>
        <end position="132"/>
    </location>
</feature>
<name>A0ABU3DBB5_9FLAO</name>
<dbReference type="EMBL" id="JAVRHK010000038">
    <property type="protein sequence ID" value="MDT0678756.1"/>
    <property type="molecule type" value="Genomic_DNA"/>
</dbReference>
<evidence type="ECO:0000256" key="6">
    <source>
        <dbReference type="ARBA" id="ARBA00022729"/>
    </source>
</evidence>
<feature type="non-terminal residue" evidence="13">
    <location>
        <position position="1"/>
    </location>
</feature>
<dbReference type="PROSITE" id="PS52016">
    <property type="entry name" value="TONB_DEPENDENT_REC_3"/>
    <property type="match status" value="1"/>
</dbReference>
<evidence type="ECO:0000256" key="11">
    <source>
        <dbReference type="PROSITE-ProRule" id="PRU01360"/>
    </source>
</evidence>
<dbReference type="RefSeq" id="WP_311505089.1">
    <property type="nucleotide sequence ID" value="NZ_JAVRHK010000038.1"/>
</dbReference>
<evidence type="ECO:0000256" key="5">
    <source>
        <dbReference type="ARBA" id="ARBA00022692"/>
    </source>
</evidence>
<dbReference type="Gene3D" id="2.40.170.20">
    <property type="entry name" value="TonB-dependent receptor, beta-barrel domain"/>
    <property type="match status" value="1"/>
</dbReference>
<proteinExistence type="inferred from homology"/>
<dbReference type="InterPro" id="IPR036942">
    <property type="entry name" value="Beta-barrel_TonB_sf"/>
</dbReference>
<evidence type="ECO:0000256" key="4">
    <source>
        <dbReference type="ARBA" id="ARBA00022496"/>
    </source>
</evidence>
<sequence length="702" mass="79721">LVYGDGKLNLELRENMEMLGDVLIEANKDENIESAVMGVSSIDPEKIKTIPLVLGERDILKVAATLPGIKTAGEGAMGFNVRGGRTDQNLILLDDAVIYSPSHFLGFFSAINPFTTGNVDIYKGNIPAEFGGRLSSVFDISTRDGNFEEISGEGSIGPVTGNMTVEIPIVKNKASLIAGARATYSDWILRSLSEENLKNSQASFYDGIIKYKHKLNKKDNFQLTLYYSDDKFSITNDSLFNYKNKLGSFKWQHKFDSYHSAEFTLVHSNYKYNIDYDSGNTRNFNFNYNIRESQAKLKFNYNPKALKNHKFKYGISSKVYTIAPGNIRRFDEESLIEPMSIPEEKGLESAVFIADSYEVTNKLLMNIGLRYSFYAALGPSEQNSYQEGTIKSESSIVERLQFGKNETIKTYRGPEIRASLRYLLRPTLSIKGSFNKTIQYIHLLSNNTTVSPTDTYKLSDYNIKPQKGNQYSLGLYKNFENKNLELSVEGYYKTMDNLLDYKVGADLILNENIETELLQGEGKAYGIEFLLRKDTGKLNGYLGYSYSRSFVKLDSPIQQEKVNSGNFFPANHDRPHDVSIVSNYKITNRYSISGNFTYQTGSPVTYPVGRFNYAGEEQVLYSDRNKYRIPDYYRLDLGVNIEGNHKKNKLAHSFWNISVYNVLGRNNPYSIYFVNDNDGDIRSYKTSIFSVPVPTITYNFKF</sequence>
<keyword evidence="3 11" id="KW-1134">Transmembrane beta strand</keyword>
<keyword evidence="5 11" id="KW-0812">Transmembrane</keyword>
<dbReference type="PANTHER" id="PTHR32552">
    <property type="entry name" value="FERRICHROME IRON RECEPTOR-RELATED"/>
    <property type="match status" value="1"/>
</dbReference>
<evidence type="ECO:0000259" key="12">
    <source>
        <dbReference type="Pfam" id="PF07715"/>
    </source>
</evidence>
<dbReference type="PANTHER" id="PTHR32552:SF68">
    <property type="entry name" value="FERRICHROME OUTER MEMBRANE TRANSPORTER_PHAGE RECEPTOR"/>
    <property type="match status" value="1"/>
</dbReference>
<evidence type="ECO:0000256" key="1">
    <source>
        <dbReference type="ARBA" id="ARBA00004571"/>
    </source>
</evidence>
<dbReference type="Gene3D" id="2.170.130.10">
    <property type="entry name" value="TonB-dependent receptor, plug domain"/>
    <property type="match status" value="1"/>
</dbReference>
<evidence type="ECO:0000313" key="13">
    <source>
        <dbReference type="EMBL" id="MDT0678756.1"/>
    </source>
</evidence>
<gene>
    <name evidence="13" type="ORF">RM539_19460</name>
</gene>
<comment type="caution">
    <text evidence="13">The sequence shown here is derived from an EMBL/GenBank/DDBJ whole genome shotgun (WGS) entry which is preliminary data.</text>
</comment>
<dbReference type="InterPro" id="IPR039426">
    <property type="entry name" value="TonB-dep_rcpt-like"/>
</dbReference>
<keyword evidence="9 11" id="KW-0472">Membrane</keyword>
<protein>
    <submittedName>
        <fullName evidence="13">TonB-dependent receptor plug domain-containing protein</fullName>
    </submittedName>
</protein>
<keyword evidence="2 11" id="KW-0813">Transport</keyword>
<evidence type="ECO:0000313" key="14">
    <source>
        <dbReference type="Proteomes" id="UP001262582"/>
    </source>
</evidence>
<evidence type="ECO:0000256" key="7">
    <source>
        <dbReference type="ARBA" id="ARBA00023004"/>
    </source>
</evidence>